<accession>A0A8J6NT94</accession>
<comment type="caution">
    <text evidence="10">The sequence shown here is derived from an EMBL/GenBank/DDBJ whole genome shotgun (WGS) entry which is preliminary data.</text>
</comment>
<organism evidence="10 11">
    <name type="scientific">Candidatus Desulfatibia profunda</name>
    <dbReference type="NCBI Taxonomy" id="2841695"/>
    <lineage>
        <taxon>Bacteria</taxon>
        <taxon>Pseudomonadati</taxon>
        <taxon>Thermodesulfobacteriota</taxon>
        <taxon>Desulfobacteria</taxon>
        <taxon>Desulfobacterales</taxon>
        <taxon>Desulfobacterales incertae sedis</taxon>
        <taxon>Candidatus Desulfatibia</taxon>
    </lineage>
</organism>
<keyword evidence="4" id="KW-0677">Repeat</keyword>
<evidence type="ECO:0000256" key="3">
    <source>
        <dbReference type="ARBA" id="ARBA00022723"/>
    </source>
</evidence>
<dbReference type="InterPro" id="IPR051555">
    <property type="entry name" value="FDH_Electron_Transfer_Unit"/>
</dbReference>
<dbReference type="GO" id="GO:0046872">
    <property type="term" value="F:metal ion binding"/>
    <property type="evidence" value="ECO:0007669"/>
    <property type="project" value="UniProtKB-KW"/>
</dbReference>
<dbReference type="InterPro" id="IPR006311">
    <property type="entry name" value="TAT_signal"/>
</dbReference>
<feature type="domain" description="4Fe-4S ferredoxin-type" evidence="9">
    <location>
        <begin position="41"/>
        <end position="71"/>
    </location>
</feature>
<evidence type="ECO:0000256" key="5">
    <source>
        <dbReference type="ARBA" id="ARBA00023004"/>
    </source>
</evidence>
<evidence type="ECO:0000256" key="1">
    <source>
        <dbReference type="ARBA" id="ARBA00004196"/>
    </source>
</evidence>
<dbReference type="Gene3D" id="3.30.70.20">
    <property type="match status" value="2"/>
</dbReference>
<evidence type="ECO:0000313" key="10">
    <source>
        <dbReference type="EMBL" id="MBC8362155.1"/>
    </source>
</evidence>
<dbReference type="NCBIfam" id="NF045715">
    <property type="entry name" value="sulf_resp_HmcB"/>
    <property type="match status" value="1"/>
</dbReference>
<keyword evidence="5" id="KW-0408">Iron</keyword>
<evidence type="ECO:0000313" key="11">
    <source>
        <dbReference type="Proteomes" id="UP000603434"/>
    </source>
</evidence>
<dbReference type="GO" id="GO:0030313">
    <property type="term" value="C:cell envelope"/>
    <property type="evidence" value="ECO:0007669"/>
    <property type="project" value="UniProtKB-SubCell"/>
</dbReference>
<dbReference type="PANTHER" id="PTHR43545">
    <property type="entry name" value="FORMATE DEHYDROGENASE, NITRATE-INDUCIBLE, IRON-SULFUR SUBUNIT"/>
    <property type="match status" value="1"/>
</dbReference>
<keyword evidence="8" id="KW-0472">Membrane</keyword>
<keyword evidence="6" id="KW-0411">Iron-sulfur</keyword>
<dbReference type="EMBL" id="JACNJH010000172">
    <property type="protein sequence ID" value="MBC8362155.1"/>
    <property type="molecule type" value="Genomic_DNA"/>
</dbReference>
<feature type="transmembrane region" description="Helical" evidence="8">
    <location>
        <begin position="265"/>
        <end position="285"/>
    </location>
</feature>
<comment type="subcellular location">
    <subcellularLocation>
        <location evidence="1">Cell envelope</location>
    </subcellularLocation>
</comment>
<evidence type="ECO:0000259" key="9">
    <source>
        <dbReference type="PROSITE" id="PS51379"/>
    </source>
</evidence>
<dbReference type="Proteomes" id="UP000603434">
    <property type="component" value="Unassembled WGS sequence"/>
</dbReference>
<proteinExistence type="predicted"/>
<dbReference type="AlphaFoldDB" id="A0A8J6NT94"/>
<evidence type="ECO:0000256" key="2">
    <source>
        <dbReference type="ARBA" id="ARBA00022485"/>
    </source>
</evidence>
<name>A0A8J6NT94_9BACT</name>
<dbReference type="Pfam" id="PF13247">
    <property type="entry name" value="Fer4_11"/>
    <property type="match status" value="1"/>
</dbReference>
<feature type="region of interest" description="Disordered" evidence="7">
    <location>
        <begin position="346"/>
        <end position="370"/>
    </location>
</feature>
<gene>
    <name evidence="10" type="ORF">H8E23_12240</name>
</gene>
<dbReference type="SUPFAM" id="SSF54862">
    <property type="entry name" value="4Fe-4S ferredoxins"/>
    <property type="match status" value="1"/>
</dbReference>
<feature type="compositionally biased region" description="Polar residues" evidence="7">
    <location>
        <begin position="347"/>
        <end position="361"/>
    </location>
</feature>
<dbReference type="PROSITE" id="PS51318">
    <property type="entry name" value="TAT"/>
    <property type="match status" value="1"/>
</dbReference>
<keyword evidence="3" id="KW-0479">Metal-binding</keyword>
<dbReference type="InterPro" id="IPR017896">
    <property type="entry name" value="4Fe4S_Fe-S-bd"/>
</dbReference>
<evidence type="ECO:0000256" key="4">
    <source>
        <dbReference type="ARBA" id="ARBA00022737"/>
    </source>
</evidence>
<protein>
    <submittedName>
        <fullName evidence="10">4Fe-4S dicluster domain-containing protein</fullName>
    </submittedName>
</protein>
<reference evidence="10 11" key="1">
    <citation type="submission" date="2020-08" db="EMBL/GenBank/DDBJ databases">
        <title>Bridging the membrane lipid divide: bacteria of the FCB group superphylum have the potential to synthesize archaeal ether lipids.</title>
        <authorList>
            <person name="Villanueva L."/>
            <person name="Von Meijenfeldt F.A.B."/>
            <person name="Westbye A.B."/>
            <person name="Yadav S."/>
            <person name="Hopmans E.C."/>
            <person name="Dutilh B.E."/>
            <person name="Sinninghe Damste J.S."/>
        </authorList>
    </citation>
    <scope>NUCLEOTIDE SEQUENCE [LARGE SCALE GENOMIC DNA]</scope>
    <source>
        <strain evidence="10">NIOZ-UU30</strain>
    </source>
</reference>
<dbReference type="InterPro" id="IPR054814">
    <property type="entry name" value="HmcB"/>
</dbReference>
<sequence length="370" mass="40882">MGFTRRQFFAWMGATIGNGFLVSTHSQAAAAKLFSGYPGSLGVLHDISRCIGCRKCEATCNRVNELPPPERPFDDLKVLNLKRRPHAGAYTVVNQFFPPAAKSPVFVKKQCNHCLEPACVSACFVKALKKSETGAVIYDPSLCVGCRYCMIACAFNIPAYEYNDPVTPKVTMCTLCQPRIQKGLIPACVEICPQEALTFGTRKDLINIARQRIQGYPDRYVDHIYGEHEMGGCNWLYISNVRFRDIGMSEDLGIIAAPQLTSGPLAMLSIVVITGFVFLTGIYAISKRKDLTANEEKQSAVNRIANDAQAEINQMVVQLKEKSKKDKEAAVKQEVKKAVEEALKQVGENSGTQVSSQSLGTIRSEEQERR</sequence>
<dbReference type="CDD" id="cd10561">
    <property type="entry name" value="HybA_like"/>
    <property type="match status" value="1"/>
</dbReference>
<keyword evidence="2" id="KW-0004">4Fe-4S</keyword>
<keyword evidence="8" id="KW-1133">Transmembrane helix</keyword>
<keyword evidence="8" id="KW-0812">Transmembrane</keyword>
<dbReference type="GO" id="GO:0051539">
    <property type="term" value="F:4 iron, 4 sulfur cluster binding"/>
    <property type="evidence" value="ECO:0007669"/>
    <property type="project" value="UniProtKB-KW"/>
</dbReference>
<evidence type="ECO:0000256" key="6">
    <source>
        <dbReference type="ARBA" id="ARBA00023014"/>
    </source>
</evidence>
<feature type="domain" description="4Fe-4S ferredoxin-type" evidence="9">
    <location>
        <begin position="134"/>
        <end position="163"/>
    </location>
</feature>
<dbReference type="PROSITE" id="PS51379">
    <property type="entry name" value="4FE4S_FER_2"/>
    <property type="match status" value="2"/>
</dbReference>
<evidence type="ECO:0000256" key="7">
    <source>
        <dbReference type="SAM" id="MobiDB-lite"/>
    </source>
</evidence>
<dbReference type="PANTHER" id="PTHR43545:SF4">
    <property type="entry name" value="IRON-SULFUR PROTEIN"/>
    <property type="match status" value="1"/>
</dbReference>
<evidence type="ECO:0000256" key="8">
    <source>
        <dbReference type="SAM" id="Phobius"/>
    </source>
</evidence>